<reference evidence="1 2" key="1">
    <citation type="submission" date="2024-02" db="EMBL/GenBank/DDBJ databases">
        <title>Deinococcus carri NBRC 110142.</title>
        <authorList>
            <person name="Ichikawa N."/>
            <person name="Katano-Makiyama Y."/>
            <person name="Hidaka K."/>
        </authorList>
    </citation>
    <scope>NUCLEOTIDE SEQUENCE [LARGE SCALE GENOMIC DNA]</scope>
    <source>
        <strain evidence="1 2">NBRC 110142</strain>
    </source>
</reference>
<keyword evidence="2" id="KW-1185">Reference proteome</keyword>
<proteinExistence type="predicted"/>
<sequence>MKRLLVVLLPALLGSCAVLGGMWEPLPAPAVLSSPAPASPLTARAGASLSGREVTVVLTLQNGSGQALALRYAAQVNWGSCGLPPYVALTRAGGAPVPAPTSGERLTCPELQFTRTLAPGETLTLKRTLPPLAPGTYTLTAWFDGTAGGGPLRVQAAPVVLEVR</sequence>
<evidence type="ECO:0008006" key="3">
    <source>
        <dbReference type="Google" id="ProtNLM"/>
    </source>
</evidence>
<accession>A0ABP9W315</accession>
<dbReference type="PROSITE" id="PS51257">
    <property type="entry name" value="PROKAR_LIPOPROTEIN"/>
    <property type="match status" value="1"/>
</dbReference>
<evidence type="ECO:0000313" key="2">
    <source>
        <dbReference type="Proteomes" id="UP001401887"/>
    </source>
</evidence>
<dbReference type="Proteomes" id="UP001401887">
    <property type="component" value="Unassembled WGS sequence"/>
</dbReference>
<dbReference type="RefSeq" id="WP_345460252.1">
    <property type="nucleotide sequence ID" value="NZ_BAABRP010000001.1"/>
</dbReference>
<evidence type="ECO:0000313" key="1">
    <source>
        <dbReference type="EMBL" id="GAA5511740.1"/>
    </source>
</evidence>
<protein>
    <recommendedName>
        <fullName evidence="3">Intracellular proteinase inhibitor BsuPI domain-containing protein</fullName>
    </recommendedName>
</protein>
<organism evidence="1 2">
    <name type="scientific">Deinococcus carri</name>
    <dbReference type="NCBI Taxonomy" id="1211323"/>
    <lineage>
        <taxon>Bacteria</taxon>
        <taxon>Thermotogati</taxon>
        <taxon>Deinococcota</taxon>
        <taxon>Deinococci</taxon>
        <taxon>Deinococcales</taxon>
        <taxon>Deinococcaceae</taxon>
        <taxon>Deinococcus</taxon>
    </lineage>
</organism>
<name>A0ABP9W315_9DEIO</name>
<gene>
    <name evidence="1" type="ORF">Dcar01_00453</name>
</gene>
<comment type="caution">
    <text evidence="1">The sequence shown here is derived from an EMBL/GenBank/DDBJ whole genome shotgun (WGS) entry which is preliminary data.</text>
</comment>
<dbReference type="EMBL" id="BAABRP010000001">
    <property type="protein sequence ID" value="GAA5511740.1"/>
    <property type="molecule type" value="Genomic_DNA"/>
</dbReference>